<keyword evidence="6 8" id="KW-1133">Transmembrane helix</keyword>
<dbReference type="PANTHER" id="PTHR11434:SF16">
    <property type="entry name" value="NADH-UBIQUINONE OXIDOREDUCTASE CHAIN 4L"/>
    <property type="match status" value="1"/>
</dbReference>
<evidence type="ECO:0000256" key="3">
    <source>
        <dbReference type="ARBA" id="ARBA00022448"/>
    </source>
</evidence>
<dbReference type="Gene3D" id="1.10.287.3510">
    <property type="match status" value="1"/>
</dbReference>
<dbReference type="Proteomes" id="UP000663720">
    <property type="component" value="Chromosome"/>
</dbReference>
<dbReference type="InterPro" id="IPR039428">
    <property type="entry name" value="NUOK/Mnh_C1-like"/>
</dbReference>
<evidence type="ECO:0000256" key="2">
    <source>
        <dbReference type="ARBA" id="ARBA00010519"/>
    </source>
</evidence>
<keyword evidence="8" id="KW-0874">Quinone</keyword>
<dbReference type="PANTHER" id="PTHR11434">
    <property type="entry name" value="NADH-UBIQUINONE OXIDOREDUCTASE SUBUNIT ND4L"/>
    <property type="match status" value="1"/>
</dbReference>
<name>A0A975B7A5_9BACT</name>
<evidence type="ECO:0000256" key="6">
    <source>
        <dbReference type="ARBA" id="ARBA00022989"/>
    </source>
</evidence>
<keyword evidence="10" id="KW-1185">Reference proteome</keyword>
<keyword evidence="7 8" id="KW-0472">Membrane</keyword>
<accession>A0A975B7A5</accession>
<feature type="transmembrane region" description="Helical" evidence="8">
    <location>
        <begin position="6"/>
        <end position="24"/>
    </location>
</feature>
<evidence type="ECO:0000256" key="1">
    <source>
        <dbReference type="ARBA" id="ARBA00004141"/>
    </source>
</evidence>
<keyword evidence="8" id="KW-1278">Translocase</keyword>
<feature type="transmembrane region" description="Helical" evidence="8">
    <location>
        <begin position="61"/>
        <end position="85"/>
    </location>
</feature>
<keyword evidence="4" id="KW-0997">Cell inner membrane</keyword>
<evidence type="ECO:0000256" key="8">
    <source>
        <dbReference type="HAMAP-Rule" id="MF_01456"/>
    </source>
</evidence>
<dbReference type="GO" id="GO:0030964">
    <property type="term" value="C:NADH dehydrogenase complex"/>
    <property type="evidence" value="ECO:0007669"/>
    <property type="project" value="TreeGrafter"/>
</dbReference>
<keyword evidence="8" id="KW-0520">NAD</keyword>
<dbReference type="HAMAP" id="MF_01456">
    <property type="entry name" value="NDH1_NuoK"/>
    <property type="match status" value="1"/>
</dbReference>
<dbReference type="InterPro" id="IPR001133">
    <property type="entry name" value="NADH_UbQ_OxRdtase_chain4L/K"/>
</dbReference>
<organism evidence="9 10">
    <name type="scientific">Desulfonema limicola</name>
    <dbReference type="NCBI Taxonomy" id="45656"/>
    <lineage>
        <taxon>Bacteria</taxon>
        <taxon>Pseudomonadati</taxon>
        <taxon>Thermodesulfobacteriota</taxon>
        <taxon>Desulfobacteria</taxon>
        <taxon>Desulfobacterales</taxon>
        <taxon>Desulfococcaceae</taxon>
        <taxon>Desulfonema</taxon>
    </lineage>
</organism>
<keyword evidence="3 8" id="KW-0813">Transport</keyword>
<dbReference type="EC" id="7.1.1.-" evidence="8"/>
<protein>
    <recommendedName>
        <fullName evidence="8">NADH-quinone oxidoreductase subunit K</fullName>
        <ecNumber evidence="8">7.1.1.-</ecNumber>
    </recommendedName>
    <alternativeName>
        <fullName evidence="8">NADH dehydrogenase I subunit K</fullName>
    </alternativeName>
    <alternativeName>
        <fullName evidence="8">NDH-1 subunit K</fullName>
    </alternativeName>
</protein>
<comment type="similarity">
    <text evidence="2 8">Belongs to the complex I subunit 4L family.</text>
</comment>
<dbReference type="GO" id="GO:0005886">
    <property type="term" value="C:plasma membrane"/>
    <property type="evidence" value="ECO:0007669"/>
    <property type="project" value="UniProtKB-SubCell"/>
</dbReference>
<dbReference type="GO" id="GO:0042773">
    <property type="term" value="P:ATP synthesis coupled electron transport"/>
    <property type="evidence" value="ECO:0007669"/>
    <property type="project" value="InterPro"/>
</dbReference>
<evidence type="ECO:0000256" key="7">
    <source>
        <dbReference type="ARBA" id="ARBA00023136"/>
    </source>
</evidence>
<sequence>MIVPYEHVMFLAGILFIMGIFCAVTRRNLIMILLGFEIMLNAASIAFIGAALRWGHLEGHAVVIFIMAVAAAEVSIGLVLIVCAYKKTGAIDPGCINSDDVCEIDI</sequence>
<evidence type="ECO:0000256" key="5">
    <source>
        <dbReference type="ARBA" id="ARBA00022692"/>
    </source>
</evidence>
<comment type="subcellular location">
    <subcellularLocation>
        <location evidence="8">Cell membrane</location>
        <topology evidence="8">Multi-pass membrane protein</topology>
    </subcellularLocation>
    <subcellularLocation>
        <location evidence="1">Membrane</location>
        <topology evidence="1">Multi-pass membrane protein</topology>
    </subcellularLocation>
</comment>
<dbReference type="GO" id="GO:0048038">
    <property type="term" value="F:quinone binding"/>
    <property type="evidence" value="ECO:0007669"/>
    <property type="project" value="UniProtKB-KW"/>
</dbReference>
<dbReference type="Pfam" id="PF00420">
    <property type="entry name" value="Oxidored_q2"/>
    <property type="match status" value="1"/>
</dbReference>
<keyword evidence="8" id="KW-1003">Cell membrane</keyword>
<dbReference type="GO" id="GO:0050136">
    <property type="term" value="F:NADH dehydrogenase (quinone) (non-electrogenic) activity"/>
    <property type="evidence" value="ECO:0007669"/>
    <property type="project" value="UniProtKB-UniRule"/>
</dbReference>
<feature type="transmembrane region" description="Helical" evidence="8">
    <location>
        <begin position="31"/>
        <end position="55"/>
    </location>
</feature>
<evidence type="ECO:0000313" key="9">
    <source>
        <dbReference type="EMBL" id="QTA80209.1"/>
    </source>
</evidence>
<keyword evidence="5 8" id="KW-0812">Transmembrane</keyword>
<dbReference type="AlphaFoldDB" id="A0A975B7A5"/>
<keyword evidence="8" id="KW-0830">Ubiquinone</keyword>
<dbReference type="RefSeq" id="WP_207691879.1">
    <property type="nucleotide sequence ID" value="NZ_CP061799.1"/>
</dbReference>
<reference evidence="9" key="1">
    <citation type="journal article" date="2021" name="Microb. Physiol.">
        <title>Proteogenomic Insights into the Physiology of Marine, Sulfate-Reducing, Filamentous Desulfonema limicola and Desulfonema magnum.</title>
        <authorList>
            <person name="Schnaars V."/>
            <person name="Wohlbrand L."/>
            <person name="Scheve S."/>
            <person name="Hinrichs C."/>
            <person name="Reinhardt R."/>
            <person name="Rabus R."/>
        </authorList>
    </citation>
    <scope>NUCLEOTIDE SEQUENCE</scope>
    <source>
        <strain evidence="9">5ac10</strain>
    </source>
</reference>
<comment type="catalytic activity">
    <reaction evidence="8">
        <text>a quinone + NADH + 5 H(+)(in) = a quinol + NAD(+) + 4 H(+)(out)</text>
        <dbReference type="Rhea" id="RHEA:57888"/>
        <dbReference type="ChEBI" id="CHEBI:15378"/>
        <dbReference type="ChEBI" id="CHEBI:24646"/>
        <dbReference type="ChEBI" id="CHEBI:57540"/>
        <dbReference type="ChEBI" id="CHEBI:57945"/>
        <dbReference type="ChEBI" id="CHEBI:132124"/>
    </reaction>
</comment>
<gene>
    <name evidence="8 9" type="primary">nuoK</name>
    <name evidence="9" type="ORF">dnl_25030</name>
</gene>
<proteinExistence type="inferred from homology"/>
<dbReference type="EMBL" id="CP061799">
    <property type="protein sequence ID" value="QTA80209.1"/>
    <property type="molecule type" value="Genomic_DNA"/>
</dbReference>
<dbReference type="NCBIfam" id="NF004320">
    <property type="entry name" value="PRK05715.1-2"/>
    <property type="match status" value="1"/>
</dbReference>
<dbReference type="KEGG" id="dli:dnl_25030"/>
<evidence type="ECO:0000256" key="4">
    <source>
        <dbReference type="ARBA" id="ARBA00022519"/>
    </source>
</evidence>
<evidence type="ECO:0000313" key="10">
    <source>
        <dbReference type="Proteomes" id="UP000663720"/>
    </source>
</evidence>
<comment type="subunit">
    <text evidence="8">NDH-1 is composed of 14 different subunits. Subunits NuoA, H, J, K, L, M, N constitute the membrane sector of the complex.</text>
</comment>
<comment type="function">
    <text evidence="8">NDH-1 shuttles electrons from NADH, via FMN and iron-sulfur (Fe-S) centers, to quinones in the respiratory chain. The immediate electron acceptor for the enzyme in this species is believed to be ubiquinone. Couples the redox reaction to proton translocation (for every two electrons transferred, four hydrogen ions are translocated across the cytoplasmic membrane), and thus conserves the redox energy in a proton gradient.</text>
</comment>